<comment type="caution">
    <text evidence="2">The sequence shown here is derived from an EMBL/GenBank/DDBJ whole genome shotgun (WGS) entry which is preliminary data.</text>
</comment>
<dbReference type="Gene3D" id="3.40.50.1820">
    <property type="entry name" value="alpha/beta hydrolase"/>
    <property type="match status" value="1"/>
</dbReference>
<accession>A0ABS7U084</accession>
<dbReference type="Proteomes" id="UP001139031">
    <property type="component" value="Unassembled WGS sequence"/>
</dbReference>
<proteinExistence type="predicted"/>
<dbReference type="Pfam" id="PF07819">
    <property type="entry name" value="PGAP1"/>
    <property type="match status" value="1"/>
</dbReference>
<dbReference type="InterPro" id="IPR029058">
    <property type="entry name" value="AB_hydrolase_fold"/>
</dbReference>
<evidence type="ECO:0000313" key="3">
    <source>
        <dbReference type="Proteomes" id="UP001139031"/>
    </source>
</evidence>
<reference evidence="2" key="1">
    <citation type="submission" date="2021-08" db="EMBL/GenBank/DDBJ databases">
        <authorList>
            <person name="Stevens D.C."/>
        </authorList>
    </citation>
    <scope>NUCLEOTIDE SEQUENCE</scope>
    <source>
        <strain evidence="2">DSM 53165</strain>
    </source>
</reference>
<gene>
    <name evidence="2" type="ORF">K7C98_32275</name>
</gene>
<dbReference type="InterPro" id="IPR012908">
    <property type="entry name" value="PGAP1-ab_dom-like"/>
</dbReference>
<evidence type="ECO:0000259" key="1">
    <source>
        <dbReference type="Pfam" id="PF07819"/>
    </source>
</evidence>
<dbReference type="RefSeq" id="WP_224195668.1">
    <property type="nucleotide sequence ID" value="NZ_JAIRAU010000045.1"/>
</dbReference>
<dbReference type="PANTHER" id="PTHR37946:SF1">
    <property type="entry name" value="SLL1969 PROTEIN"/>
    <property type="match status" value="1"/>
</dbReference>
<evidence type="ECO:0000313" key="2">
    <source>
        <dbReference type="EMBL" id="MBZ5713933.1"/>
    </source>
</evidence>
<dbReference type="PANTHER" id="PTHR37946">
    <property type="entry name" value="SLL1969 PROTEIN"/>
    <property type="match status" value="1"/>
</dbReference>
<feature type="domain" description="GPI inositol-deacylase PGAP1-like alpha/beta" evidence="1">
    <location>
        <begin position="214"/>
        <end position="282"/>
    </location>
</feature>
<dbReference type="SUPFAM" id="SSF53474">
    <property type="entry name" value="alpha/beta-Hydrolases"/>
    <property type="match status" value="1"/>
</dbReference>
<protein>
    <submittedName>
        <fullName evidence="2">GPI inositol-deacylase</fullName>
    </submittedName>
</protein>
<name>A0ABS7U084_9BACT</name>
<keyword evidence="3" id="KW-1185">Reference proteome</keyword>
<sequence>MEDEAHGDEAELARERLSQLRGVLRLVGATVDGGAGVAQDMHRTIADTAGRLLAPVPVAAAAEQLHAGVCDAVYACVRGSSRLVFKALDAALERGGPLLTPPRALPGPLVGVLHGVVGDRLVRDANPMHITMQLRHRGATLPLAREALAAALERASERVILFVHGLAADESSWELASARAWGRDGVSYGALLAERHGFTVLHVRYNSGLRIAENGRALAALLRALLAEYPGDLRELTLIGHSMGGLVVRSACLYGHAVRDIWSGRVRDVVCLGSPHRGAPLEKLGAAAAAVLAAVPITAPLARVLEVRSAGIKDLRRGAVRDDGEEDDETPPAGARYHLIAGTLRGAGPVLGWALGDGLVRLGSATLRGGPRIRRVRFDGLHHVHLLNHPRVFAYLEATLAR</sequence>
<organism evidence="2 3">
    <name type="scientific">Nannocystis pusilla</name>
    <dbReference type="NCBI Taxonomy" id="889268"/>
    <lineage>
        <taxon>Bacteria</taxon>
        <taxon>Pseudomonadati</taxon>
        <taxon>Myxococcota</taxon>
        <taxon>Polyangia</taxon>
        <taxon>Nannocystales</taxon>
        <taxon>Nannocystaceae</taxon>
        <taxon>Nannocystis</taxon>
    </lineage>
</organism>
<dbReference type="EMBL" id="JAIRAU010000045">
    <property type="protein sequence ID" value="MBZ5713933.1"/>
    <property type="molecule type" value="Genomic_DNA"/>
</dbReference>